<gene>
    <name evidence="18" type="ORF">L201_003193</name>
</gene>
<dbReference type="GO" id="GO:0005634">
    <property type="term" value="C:nucleus"/>
    <property type="evidence" value="ECO:0007669"/>
    <property type="project" value="UniProtKB-SubCell"/>
</dbReference>
<evidence type="ECO:0000313" key="18">
    <source>
        <dbReference type="EMBL" id="WWC88286.1"/>
    </source>
</evidence>
<sequence>MEASESTKRPRSPSPLPSTETKDGSAVKNDSTEEGLPPAKKAHIEPTTSAPSDKSISGLGTKVEIDPEEAMFNASSETTSNDNDGKKKKTWGRGQGYGNGGKGKGKEREKTGPNAVKYERRGNDWTPREKKDGDDQENRLPKRRCALLVGYCGTGYSGMQIQTHDAKTIEGDVFAALVKAGAISSDNANDHRKSDVQRAARTDAGVHAAGNCISLKMIVEPPLPEGYKTLAEYVNSLLPAQIRMWGFVRTVKSFNARTAADSRIYEYLLPSYCLLPPGRDDPLGKKLDKSSPGWRDLLGKEAVDFIDATPTFEPEEGEEGEKGKINPKNRGEFERRRGWRVDQKTLSSFRDLVTQYKGTHNFHNFTVGKPFNDRSVKRFMIKLEVKDPQVYGDIEWISVMIHGQSFMLHQIRKMISMAMLACRTASPPSLLPETFGPKRIHVPKAPPLGLLLQAPQFGVYNDRVLNKHHGLQEDRDAVDFGLYDELMNDFKVKWIYEKLRQEELDSHVFHKWMRQMDCSMSNGLAFLNTQGNIPPEADLSKGAKEARRAAAAAAAKESGEEAKVEEEEDMDSEDEEVDMDELRRGELEG</sequence>
<protein>
    <recommendedName>
        <fullName evidence="11">tRNA pseudouridine synthase 1</fullName>
    </recommendedName>
    <alternativeName>
        <fullName evidence="12">tRNA pseudouridylate synthase 1</fullName>
    </alternativeName>
    <alternativeName>
        <fullName evidence="13">tRNA-uridine isomerase 1</fullName>
    </alternativeName>
</protein>
<evidence type="ECO:0000256" key="8">
    <source>
        <dbReference type="ARBA" id="ARBA00023242"/>
    </source>
</evidence>
<evidence type="ECO:0000256" key="4">
    <source>
        <dbReference type="ARBA" id="ARBA00009375"/>
    </source>
</evidence>
<evidence type="ECO:0000256" key="6">
    <source>
        <dbReference type="ARBA" id="ARBA00022694"/>
    </source>
</evidence>
<dbReference type="CDD" id="cd02568">
    <property type="entry name" value="PseudoU_synth_PUS1_PUS2"/>
    <property type="match status" value="1"/>
</dbReference>
<dbReference type="GO" id="GO:0006397">
    <property type="term" value="P:mRNA processing"/>
    <property type="evidence" value="ECO:0007669"/>
    <property type="project" value="UniProtKB-KW"/>
</dbReference>
<evidence type="ECO:0000256" key="3">
    <source>
        <dbReference type="ARBA" id="ARBA00004123"/>
    </source>
</evidence>
<feature type="region of interest" description="Disordered" evidence="16">
    <location>
        <begin position="533"/>
        <end position="589"/>
    </location>
</feature>
<dbReference type="GO" id="GO:0009982">
    <property type="term" value="F:pseudouridine synthase activity"/>
    <property type="evidence" value="ECO:0007669"/>
    <property type="project" value="InterPro"/>
</dbReference>
<dbReference type="FunFam" id="3.30.70.580:FF:000002">
    <property type="entry name" value="tRNA pseudouridine synthase"/>
    <property type="match status" value="1"/>
</dbReference>
<dbReference type="SUPFAM" id="SSF55120">
    <property type="entry name" value="Pseudouridine synthase"/>
    <property type="match status" value="1"/>
</dbReference>
<dbReference type="EMBL" id="CP144101">
    <property type="protein sequence ID" value="WWC88286.1"/>
    <property type="molecule type" value="Genomic_DNA"/>
</dbReference>
<proteinExistence type="inferred from homology"/>
<evidence type="ECO:0000256" key="12">
    <source>
        <dbReference type="ARBA" id="ARBA00079072"/>
    </source>
</evidence>
<feature type="domain" description="Pseudouridine synthase I TruA alpha/beta" evidence="17">
    <location>
        <begin position="354"/>
        <end position="456"/>
    </location>
</feature>
<feature type="compositionally biased region" description="Polar residues" evidence="16">
    <location>
        <begin position="46"/>
        <end position="55"/>
    </location>
</feature>
<comment type="similarity">
    <text evidence="4">Belongs to the tRNA pseudouridine synthase TruA family.</text>
</comment>
<comment type="subcellular location">
    <subcellularLocation>
        <location evidence="3">Nucleus</location>
    </subcellularLocation>
</comment>
<dbReference type="Gene3D" id="3.30.70.580">
    <property type="entry name" value="Pseudouridine synthase I, catalytic domain, N-terminal subdomain"/>
    <property type="match status" value="1"/>
</dbReference>
<feature type="compositionally biased region" description="Basic and acidic residues" evidence="16">
    <location>
        <begin position="538"/>
        <end position="548"/>
    </location>
</feature>
<dbReference type="RefSeq" id="XP_066075049.1">
    <property type="nucleotide sequence ID" value="XM_066218952.1"/>
</dbReference>
<keyword evidence="19" id="KW-1185">Reference proteome</keyword>
<feature type="compositionally biased region" description="Gly residues" evidence="16">
    <location>
        <begin position="93"/>
        <end position="102"/>
    </location>
</feature>
<dbReference type="NCBIfam" id="TIGR00071">
    <property type="entry name" value="hisT_truA"/>
    <property type="match status" value="1"/>
</dbReference>
<dbReference type="InterPro" id="IPR020103">
    <property type="entry name" value="PsdUridine_synth_cat_dom_sf"/>
</dbReference>
<evidence type="ECO:0000256" key="14">
    <source>
        <dbReference type="PIRSR" id="PIRSR641708-1"/>
    </source>
</evidence>
<comment type="function">
    <text evidence="10">Formation of pseudouridine at positions 27 and 28 in the anticodon stem and loop of transfer RNAs; at positions 34 and 36 of intron-containing precursor tRNA(Ile) and at position 35 in the intron-containing tRNA(Tyr). Catalyzes pseudouridylation at position 44 in U2 snRNA. Also catalyzes pseudouridylation of mRNAs.</text>
</comment>
<comment type="catalytic activity">
    <reaction evidence="9">
        <text>a uridine in tRNA = a pseudouridine in tRNA</text>
        <dbReference type="Rhea" id="RHEA:54572"/>
        <dbReference type="Rhea" id="RHEA-COMP:13339"/>
        <dbReference type="Rhea" id="RHEA-COMP:13934"/>
        <dbReference type="ChEBI" id="CHEBI:65314"/>
        <dbReference type="ChEBI" id="CHEBI:65315"/>
    </reaction>
</comment>
<evidence type="ECO:0000256" key="5">
    <source>
        <dbReference type="ARBA" id="ARBA00022664"/>
    </source>
</evidence>
<keyword evidence="6" id="KW-0819">tRNA processing</keyword>
<feature type="compositionally biased region" description="Basic and acidic residues" evidence="16">
    <location>
        <begin position="104"/>
        <end position="138"/>
    </location>
</feature>
<feature type="compositionally biased region" description="Polar residues" evidence="16">
    <location>
        <begin position="73"/>
        <end position="82"/>
    </location>
</feature>
<evidence type="ECO:0000256" key="9">
    <source>
        <dbReference type="ARBA" id="ARBA00036943"/>
    </source>
</evidence>
<evidence type="ECO:0000313" key="19">
    <source>
        <dbReference type="Proteomes" id="UP001355207"/>
    </source>
</evidence>
<dbReference type="PANTHER" id="PTHR11142">
    <property type="entry name" value="PSEUDOURIDYLATE SYNTHASE"/>
    <property type="match status" value="1"/>
</dbReference>
<dbReference type="Gene3D" id="3.30.70.660">
    <property type="entry name" value="Pseudouridine synthase I, catalytic domain, C-terminal subdomain"/>
    <property type="match status" value="1"/>
</dbReference>
<comment type="catalytic activity">
    <reaction evidence="1">
        <text>a uridine in mRNA = a pseudouridine in mRNA</text>
        <dbReference type="Rhea" id="RHEA:56644"/>
        <dbReference type="Rhea" id="RHEA-COMP:14658"/>
        <dbReference type="Rhea" id="RHEA-COMP:14659"/>
        <dbReference type="ChEBI" id="CHEBI:65314"/>
        <dbReference type="ChEBI" id="CHEBI:65315"/>
    </reaction>
</comment>
<feature type="compositionally biased region" description="Basic and acidic residues" evidence="16">
    <location>
        <begin position="320"/>
        <end position="329"/>
    </location>
</feature>
<dbReference type="GO" id="GO:0031120">
    <property type="term" value="P:snRNA pseudouridine synthesis"/>
    <property type="evidence" value="ECO:0007669"/>
    <property type="project" value="UniProtKB-ARBA"/>
</dbReference>
<evidence type="ECO:0000256" key="2">
    <source>
        <dbReference type="ARBA" id="ARBA00001832"/>
    </source>
</evidence>
<accession>A0AAX4JSA6</accession>
<keyword evidence="8" id="KW-0539">Nucleus</keyword>
<dbReference type="InterPro" id="IPR020095">
    <property type="entry name" value="PsdUridine_synth_TruA_C"/>
</dbReference>
<keyword evidence="7" id="KW-0413">Isomerase</keyword>
<feature type="compositionally biased region" description="Acidic residues" evidence="16">
    <location>
        <begin position="563"/>
        <end position="579"/>
    </location>
</feature>
<keyword evidence="5" id="KW-0507">mRNA processing</keyword>
<dbReference type="InterPro" id="IPR001406">
    <property type="entry name" value="PsdUridine_synth_TruA"/>
</dbReference>
<evidence type="ECO:0000256" key="13">
    <source>
        <dbReference type="ARBA" id="ARBA00080858"/>
    </source>
</evidence>
<dbReference type="FunFam" id="3.30.70.660:FF:000002">
    <property type="entry name" value="tRNA pseudouridine synthase"/>
    <property type="match status" value="1"/>
</dbReference>
<reference evidence="18 19" key="1">
    <citation type="submission" date="2024-01" db="EMBL/GenBank/DDBJ databases">
        <title>Comparative genomics of Cryptococcus and Kwoniella reveals pathogenesis evolution and contrasting modes of karyotype evolution via chromosome fusion or intercentromeric recombination.</title>
        <authorList>
            <person name="Coelho M.A."/>
            <person name="David-Palma M."/>
            <person name="Shea T."/>
            <person name="Bowers K."/>
            <person name="McGinley-Smith S."/>
            <person name="Mohammad A.W."/>
            <person name="Gnirke A."/>
            <person name="Yurkov A.M."/>
            <person name="Nowrousian M."/>
            <person name="Sun S."/>
            <person name="Cuomo C.A."/>
            <person name="Heitman J."/>
        </authorList>
    </citation>
    <scope>NUCLEOTIDE SEQUENCE [LARGE SCALE GENOMIC DNA]</scope>
    <source>
        <strain evidence="18 19">CBS 6074</strain>
    </source>
</reference>
<evidence type="ECO:0000256" key="7">
    <source>
        <dbReference type="ARBA" id="ARBA00023235"/>
    </source>
</evidence>
<feature type="compositionally biased region" description="Basic and acidic residues" evidence="16">
    <location>
        <begin position="580"/>
        <end position="589"/>
    </location>
</feature>
<name>A0AAX4JSA6_9TREE</name>
<dbReference type="Pfam" id="PF01416">
    <property type="entry name" value="PseudoU_synth_1"/>
    <property type="match status" value="1"/>
</dbReference>
<dbReference type="InterPro" id="IPR020094">
    <property type="entry name" value="TruA/RsuA/RluB/E/F_N"/>
</dbReference>
<dbReference type="GO" id="GO:0003723">
    <property type="term" value="F:RNA binding"/>
    <property type="evidence" value="ECO:0007669"/>
    <property type="project" value="InterPro"/>
</dbReference>
<evidence type="ECO:0000259" key="17">
    <source>
        <dbReference type="Pfam" id="PF01416"/>
    </source>
</evidence>
<dbReference type="InterPro" id="IPR020097">
    <property type="entry name" value="PsdUridine_synth_TruA_a/b_dom"/>
</dbReference>
<dbReference type="PANTHER" id="PTHR11142:SF4">
    <property type="entry name" value="PSEUDOURIDYLATE SYNTHASE 1 HOMOLOG"/>
    <property type="match status" value="1"/>
</dbReference>
<feature type="region of interest" description="Disordered" evidence="16">
    <location>
        <begin position="310"/>
        <end position="329"/>
    </location>
</feature>
<feature type="active site" description="Nucleophile" evidence="14">
    <location>
        <position position="203"/>
    </location>
</feature>
<evidence type="ECO:0000256" key="16">
    <source>
        <dbReference type="SAM" id="MobiDB-lite"/>
    </source>
</evidence>
<dbReference type="Proteomes" id="UP001355207">
    <property type="component" value="Chromosome 4"/>
</dbReference>
<feature type="region of interest" description="Disordered" evidence="16">
    <location>
        <begin position="1"/>
        <end position="138"/>
    </location>
</feature>
<feature type="binding site" evidence="15">
    <location>
        <position position="265"/>
    </location>
    <ligand>
        <name>substrate</name>
    </ligand>
</feature>
<evidence type="ECO:0000256" key="11">
    <source>
        <dbReference type="ARBA" id="ARBA00073968"/>
    </source>
</evidence>
<dbReference type="InterPro" id="IPR041708">
    <property type="entry name" value="PUS1/PUS2-like"/>
</dbReference>
<dbReference type="GO" id="GO:0031119">
    <property type="term" value="P:tRNA pseudouridine synthesis"/>
    <property type="evidence" value="ECO:0007669"/>
    <property type="project" value="InterPro"/>
</dbReference>
<evidence type="ECO:0000256" key="10">
    <source>
        <dbReference type="ARBA" id="ARBA00053072"/>
    </source>
</evidence>
<comment type="catalytic activity">
    <reaction evidence="2">
        <text>uridine in snRNA = pseudouridine in snRNA</text>
        <dbReference type="Rhea" id="RHEA:51124"/>
        <dbReference type="Rhea" id="RHEA-COMP:12891"/>
        <dbReference type="Rhea" id="RHEA-COMP:12892"/>
        <dbReference type="ChEBI" id="CHEBI:65314"/>
        <dbReference type="ChEBI" id="CHEBI:65315"/>
    </reaction>
</comment>
<evidence type="ECO:0000256" key="15">
    <source>
        <dbReference type="PIRSR" id="PIRSR641708-2"/>
    </source>
</evidence>
<dbReference type="GeneID" id="91093863"/>
<evidence type="ECO:0000256" key="1">
    <source>
        <dbReference type="ARBA" id="ARBA00001166"/>
    </source>
</evidence>
<dbReference type="GO" id="GO:1990481">
    <property type="term" value="P:mRNA pseudouridine synthesis"/>
    <property type="evidence" value="ECO:0007669"/>
    <property type="project" value="TreeGrafter"/>
</dbReference>
<dbReference type="AlphaFoldDB" id="A0AAX4JSA6"/>
<organism evidence="18 19">
    <name type="scientific">Kwoniella dendrophila CBS 6074</name>
    <dbReference type="NCBI Taxonomy" id="1295534"/>
    <lineage>
        <taxon>Eukaryota</taxon>
        <taxon>Fungi</taxon>
        <taxon>Dikarya</taxon>
        <taxon>Basidiomycota</taxon>
        <taxon>Agaricomycotina</taxon>
        <taxon>Tremellomycetes</taxon>
        <taxon>Tremellales</taxon>
        <taxon>Cryptococcaceae</taxon>
        <taxon>Kwoniella</taxon>
    </lineage>
</organism>